<feature type="region of interest" description="Disordered" evidence="5">
    <location>
        <begin position="44"/>
        <end position="184"/>
    </location>
</feature>
<feature type="region of interest" description="Disordered" evidence="5">
    <location>
        <begin position="476"/>
        <end position="497"/>
    </location>
</feature>
<dbReference type="AlphaFoldDB" id="A0A836LE98"/>
<protein>
    <recommendedName>
        <fullName evidence="6">C3H1-type domain-containing protein</fullName>
    </recommendedName>
</protein>
<dbReference type="RefSeq" id="XP_067758353.1">
    <property type="nucleotide sequence ID" value="XM_067902006.1"/>
</dbReference>
<feature type="compositionally biased region" description="Pro residues" evidence="5">
    <location>
        <begin position="173"/>
        <end position="184"/>
    </location>
</feature>
<organism evidence="7 8">
    <name type="scientific">Porcisia hertigi</name>
    <dbReference type="NCBI Taxonomy" id="2761500"/>
    <lineage>
        <taxon>Eukaryota</taxon>
        <taxon>Discoba</taxon>
        <taxon>Euglenozoa</taxon>
        <taxon>Kinetoplastea</taxon>
        <taxon>Metakinetoplastina</taxon>
        <taxon>Trypanosomatida</taxon>
        <taxon>Trypanosomatidae</taxon>
        <taxon>Leishmaniinae</taxon>
        <taxon>Porcisia</taxon>
    </lineage>
</organism>
<dbReference type="Proteomes" id="UP000674318">
    <property type="component" value="Unassembled WGS sequence"/>
</dbReference>
<keyword evidence="3 4" id="KW-0862">Zinc</keyword>
<feature type="domain" description="C3H1-type" evidence="6">
    <location>
        <begin position="14"/>
        <end position="42"/>
    </location>
</feature>
<evidence type="ECO:0000256" key="5">
    <source>
        <dbReference type="SAM" id="MobiDB-lite"/>
    </source>
</evidence>
<sequence>MTKNRRHDIVKPSKYKTSICTFFCSEEGCPFGEKCAFAHGEDELRSDPKATAPLPEAATAVPATPARDTLSTPNPPRLKHVDSKTAVENGQRKDAPAHQLQREPPVTTTTLVGAKRRTKKGSCDSSSLVPGNMRTFPGGGPGDDSTSAARGDAPVPRGRAVLSSRDQRRPRSRPPPPGHGMIPPPAFGFAVPLSTPASFGIPDDLSGLACGGVPAMMAGMPYYIPTMGHYPFSVINNNQHAINVAPAMHSSVPYTTLPCTGQLLAPPPPPPTLPSATVASSSASTDMTGSGSSAAVAAASPGEGAKRRQLQPAGNVVSSNTMAHRSSRHVTNESSTVPCERATPQYVHSLMATSGGFQSASPPPGNNDPPNTDVEQNAQPRLIVVPNSSDSCRYTVPTTVTSYPHAGPQSVFAIGGAAVAPSLQRSTASMSEGSGSDLHNPLPAPVTNSSNSASAEHPHPSNFVAAAPALAAAVEHPSSNSVNNGQGGGMSIGDSLWGPTEGSVCPITPSLASRTTTATLSNERHSVSTGNYDAILSGLGIGGSSYTTIPLDSLMRQRSTALSEDDATLGGDLDWTGAVERWLQAAREDGMMAGTTTPSADGTLHSGATAVPKAVAAATASPAEETPTAAKSSAAAAAVTTKTHHPQSVGCVMAALKSDPFLVAGETAGKAVSTLSPVKEAKRRTAAAVCQVSKGAVDKPVKSQRRAPVTVNHFKSSCAAEAGSGSVLLYCAEKNTLVYITSGGCATSVAVTPRGHDGEAALPTGISSVAPSQRDVMSPIASAASVPDTSSNIPNTASSIVGLGVCVRFVPGRKKRSVLEVVSDDDAEYCI</sequence>
<feature type="zinc finger region" description="C3H1-type" evidence="4">
    <location>
        <begin position="14"/>
        <end position="42"/>
    </location>
</feature>
<accession>A0A836LE98</accession>
<feature type="compositionally biased region" description="Low complexity" evidence="5">
    <location>
        <begin position="274"/>
        <end position="303"/>
    </location>
</feature>
<gene>
    <name evidence="7" type="ORF">JKF63_06054</name>
</gene>
<feature type="region of interest" description="Disordered" evidence="5">
    <location>
        <begin position="425"/>
        <end position="460"/>
    </location>
</feature>
<evidence type="ECO:0000259" key="6">
    <source>
        <dbReference type="PROSITE" id="PS50103"/>
    </source>
</evidence>
<evidence type="ECO:0000256" key="1">
    <source>
        <dbReference type="ARBA" id="ARBA00022723"/>
    </source>
</evidence>
<dbReference type="EMBL" id="JAFJZO010000015">
    <property type="protein sequence ID" value="KAG5509046.1"/>
    <property type="molecule type" value="Genomic_DNA"/>
</dbReference>
<feature type="compositionally biased region" description="Basic and acidic residues" evidence="5">
    <location>
        <begin position="79"/>
        <end position="96"/>
    </location>
</feature>
<dbReference type="GO" id="GO:0051252">
    <property type="term" value="P:regulation of RNA metabolic process"/>
    <property type="evidence" value="ECO:0007669"/>
    <property type="project" value="UniProtKB-ARBA"/>
</dbReference>
<keyword evidence="8" id="KW-1185">Reference proteome</keyword>
<dbReference type="GeneID" id="94292083"/>
<dbReference type="InterPro" id="IPR000571">
    <property type="entry name" value="Znf_CCCH"/>
</dbReference>
<evidence type="ECO:0000256" key="3">
    <source>
        <dbReference type="ARBA" id="ARBA00022833"/>
    </source>
</evidence>
<dbReference type="SUPFAM" id="SSF90229">
    <property type="entry name" value="CCCH zinc finger"/>
    <property type="match status" value="1"/>
</dbReference>
<evidence type="ECO:0000256" key="2">
    <source>
        <dbReference type="ARBA" id="ARBA00022771"/>
    </source>
</evidence>
<dbReference type="SMART" id="SM00356">
    <property type="entry name" value="ZnF_C3H1"/>
    <property type="match status" value="1"/>
</dbReference>
<evidence type="ECO:0000256" key="4">
    <source>
        <dbReference type="PROSITE-ProRule" id="PRU00723"/>
    </source>
</evidence>
<dbReference type="Gene3D" id="4.10.1000.10">
    <property type="entry name" value="Zinc finger, CCCH-type"/>
    <property type="match status" value="1"/>
</dbReference>
<feature type="region of interest" description="Disordered" evidence="5">
    <location>
        <begin position="262"/>
        <end position="339"/>
    </location>
</feature>
<comment type="caution">
    <text evidence="7">The sequence shown here is derived from an EMBL/GenBank/DDBJ whole genome shotgun (WGS) entry which is preliminary data.</text>
</comment>
<dbReference type="GO" id="GO:0008270">
    <property type="term" value="F:zinc ion binding"/>
    <property type="evidence" value="ECO:0007669"/>
    <property type="project" value="UniProtKB-KW"/>
</dbReference>
<keyword evidence="1 4" id="KW-0479">Metal-binding</keyword>
<dbReference type="FunFam" id="4.10.1000.10:FF:000003">
    <property type="entry name" value="Zinc finger CCCH domain-containing protein"/>
    <property type="match status" value="1"/>
</dbReference>
<dbReference type="GO" id="GO:0010468">
    <property type="term" value="P:regulation of gene expression"/>
    <property type="evidence" value="ECO:0007669"/>
    <property type="project" value="UniProtKB-ARBA"/>
</dbReference>
<keyword evidence="2 4" id="KW-0863">Zinc-finger</keyword>
<dbReference type="KEGG" id="phet:94292083"/>
<name>A0A836LE98_9TRYP</name>
<evidence type="ECO:0000313" key="7">
    <source>
        <dbReference type="EMBL" id="KAG5509046.1"/>
    </source>
</evidence>
<proteinExistence type="predicted"/>
<dbReference type="InterPro" id="IPR036855">
    <property type="entry name" value="Znf_CCCH_sf"/>
</dbReference>
<feature type="compositionally biased region" description="Polar residues" evidence="5">
    <location>
        <begin position="425"/>
        <end position="434"/>
    </location>
</feature>
<feature type="region of interest" description="Disordered" evidence="5">
    <location>
        <begin position="354"/>
        <end position="375"/>
    </location>
</feature>
<reference evidence="7 8" key="1">
    <citation type="submission" date="2021-02" db="EMBL/GenBank/DDBJ databases">
        <title>Porcisia hertigi Genome sequencing and assembly.</title>
        <authorList>
            <person name="Almutairi H."/>
            <person name="Gatherer D."/>
        </authorList>
    </citation>
    <scope>NUCLEOTIDE SEQUENCE [LARGE SCALE GENOMIC DNA]</scope>
    <source>
        <strain evidence="7 8">C119</strain>
    </source>
</reference>
<dbReference type="OrthoDB" id="410307at2759"/>
<dbReference type="PROSITE" id="PS50103">
    <property type="entry name" value="ZF_C3H1"/>
    <property type="match status" value="1"/>
</dbReference>
<evidence type="ECO:0000313" key="8">
    <source>
        <dbReference type="Proteomes" id="UP000674318"/>
    </source>
</evidence>
<feature type="compositionally biased region" description="Low complexity" evidence="5">
    <location>
        <begin position="49"/>
        <end position="66"/>
    </location>
</feature>